<feature type="signal peptide" evidence="1">
    <location>
        <begin position="1"/>
        <end position="19"/>
    </location>
</feature>
<reference evidence="2 3" key="1">
    <citation type="submission" date="2015-08" db="EMBL/GenBank/DDBJ databases">
        <authorList>
            <person name="Babu N.S."/>
            <person name="Beckwith C.J."/>
            <person name="Beseler K.G."/>
            <person name="Brison A."/>
            <person name="Carone J.V."/>
            <person name="Caskin T.P."/>
            <person name="Diamond M."/>
            <person name="Durham M.E."/>
            <person name="Foxe J.M."/>
            <person name="Go M."/>
            <person name="Henderson B.A."/>
            <person name="Jones I.B."/>
            <person name="McGettigan J.A."/>
            <person name="Micheletti S.J."/>
            <person name="Nasrallah M.E."/>
            <person name="Ortiz D."/>
            <person name="Piller C.R."/>
            <person name="Privatt S.R."/>
            <person name="Schneider S.L."/>
            <person name="Sharp S."/>
            <person name="Smith T.C."/>
            <person name="Stanton J.D."/>
            <person name="Ullery H.E."/>
            <person name="Wilson R.J."/>
            <person name="Serrano M.G."/>
            <person name="Buck G."/>
            <person name="Lee V."/>
            <person name="Wang Y."/>
            <person name="Carvalho R."/>
            <person name="Voegtly L."/>
            <person name="Shi R."/>
            <person name="Duckworth R."/>
            <person name="Johnson A."/>
            <person name="Loviza R."/>
            <person name="Walstead R."/>
            <person name="Shah Z."/>
            <person name="Kiflezghi M."/>
            <person name="Wade K."/>
            <person name="Ball S.L."/>
            <person name="Bradley K.W."/>
            <person name="Asai D.J."/>
            <person name="Bowman C.A."/>
            <person name="Russell D.A."/>
            <person name="Pope W.H."/>
            <person name="Jacobs-Sera D."/>
            <person name="Hendrix R.W."/>
            <person name="Hatfull G.F."/>
        </authorList>
    </citation>
    <scope>NUCLEOTIDE SEQUENCE [LARGE SCALE GENOMIC DNA]</scope>
    <source>
        <strain evidence="2 3">DSM 27648</strain>
    </source>
</reference>
<keyword evidence="3" id="KW-1185">Reference proteome</keyword>
<sequence length="411" mass="44362">MCLVAFCGALVAMPATATAQDVVYERLRVQGGFTHEDRGAQASLDDVWLGATPELAAVFARPRTFSQLTYTLTGMIHTELPAEIANRLTLGVSHEISKTTLVFASAEAFQTSLRNLLTSRPAAATELAALAAPEGTFLGVRATEGLSWEAGPRVRIGQGLDAAMVTSIDSGPTKNYLANASFSADRVWQFDALGVEARGGYASNQVTTRINQKLVTTSLGPRWRHDFNARLSTFVTVGGMLILSPDPGTGIVLASTARGSLLYALSSARLDLSAASGAEPNILTGQILRTHSVSLRAWFPISERHRVFCSASIAYLRGGPVRVRRFDLSGDFQGVLADADLNWLATDSLQLFARYQFFDQIADDPTPLSNPSVVRNTAIVGIQFFSQPPDRTLRFREPQRVDRSDTTSPAP</sequence>
<keyword evidence="1" id="KW-0732">Signal</keyword>
<proteinExistence type="predicted"/>
<evidence type="ECO:0000313" key="2">
    <source>
        <dbReference type="EMBL" id="AKU98430.1"/>
    </source>
</evidence>
<evidence type="ECO:0000313" key="3">
    <source>
        <dbReference type="Proteomes" id="UP000064967"/>
    </source>
</evidence>
<name>A0A0K1PY23_9BACT</name>
<dbReference type="KEGG" id="llu:AKJ09_05094"/>
<accession>A0A0K1PY23</accession>
<gene>
    <name evidence="2" type="ORF">AKJ09_05094</name>
</gene>
<feature type="chain" id="PRO_5005466215" evidence="1">
    <location>
        <begin position="20"/>
        <end position="411"/>
    </location>
</feature>
<dbReference type="Proteomes" id="UP000064967">
    <property type="component" value="Chromosome"/>
</dbReference>
<protein>
    <submittedName>
        <fullName evidence="2">Uncharacterized protein</fullName>
    </submittedName>
</protein>
<dbReference type="STRING" id="1391654.AKJ09_05094"/>
<evidence type="ECO:0000256" key="1">
    <source>
        <dbReference type="SAM" id="SignalP"/>
    </source>
</evidence>
<dbReference type="EMBL" id="CP012333">
    <property type="protein sequence ID" value="AKU98430.1"/>
    <property type="molecule type" value="Genomic_DNA"/>
</dbReference>
<organism evidence="2 3">
    <name type="scientific">Labilithrix luteola</name>
    <dbReference type="NCBI Taxonomy" id="1391654"/>
    <lineage>
        <taxon>Bacteria</taxon>
        <taxon>Pseudomonadati</taxon>
        <taxon>Myxococcota</taxon>
        <taxon>Polyangia</taxon>
        <taxon>Polyangiales</taxon>
        <taxon>Labilitrichaceae</taxon>
        <taxon>Labilithrix</taxon>
    </lineage>
</organism>
<dbReference type="AlphaFoldDB" id="A0A0K1PY23"/>